<dbReference type="Pfam" id="PF00135">
    <property type="entry name" value="COesterase"/>
    <property type="match status" value="1"/>
</dbReference>
<organism evidence="5 6">
    <name type="scientific">Ophiostoma piceae (strain UAMH 11346)</name>
    <name type="common">Sap stain fungus</name>
    <dbReference type="NCBI Taxonomy" id="1262450"/>
    <lineage>
        <taxon>Eukaryota</taxon>
        <taxon>Fungi</taxon>
        <taxon>Dikarya</taxon>
        <taxon>Ascomycota</taxon>
        <taxon>Pezizomycotina</taxon>
        <taxon>Sordariomycetes</taxon>
        <taxon>Sordariomycetidae</taxon>
        <taxon>Ophiostomatales</taxon>
        <taxon>Ophiostomataceae</taxon>
        <taxon>Ophiostoma</taxon>
    </lineage>
</organism>
<proteinExistence type="inferred from homology"/>
<feature type="signal peptide" evidence="3">
    <location>
        <begin position="1"/>
        <end position="24"/>
    </location>
</feature>
<dbReference type="PROSITE" id="PS00122">
    <property type="entry name" value="CARBOXYLESTERASE_B_1"/>
    <property type="match status" value="1"/>
</dbReference>
<evidence type="ECO:0000256" key="2">
    <source>
        <dbReference type="ARBA" id="ARBA00022801"/>
    </source>
</evidence>
<gene>
    <name evidence="5" type="ORF">F503_02323</name>
</gene>
<dbReference type="SUPFAM" id="SSF53474">
    <property type="entry name" value="alpha/beta-Hydrolases"/>
    <property type="match status" value="1"/>
</dbReference>
<dbReference type="VEuPathDB" id="FungiDB:F503_02323"/>
<dbReference type="InterPro" id="IPR019826">
    <property type="entry name" value="Carboxylesterase_B_AS"/>
</dbReference>
<dbReference type="PANTHER" id="PTHR11559">
    <property type="entry name" value="CARBOXYLESTERASE"/>
    <property type="match status" value="1"/>
</dbReference>
<dbReference type="InterPro" id="IPR019819">
    <property type="entry name" value="Carboxylesterase_B_CS"/>
</dbReference>
<protein>
    <recommendedName>
        <fullName evidence="3">Carboxylic ester hydrolase</fullName>
        <ecNumber evidence="3">3.1.1.-</ecNumber>
    </recommendedName>
</protein>
<dbReference type="eggNOG" id="KOG4389">
    <property type="taxonomic scope" value="Eukaryota"/>
</dbReference>
<dbReference type="OrthoDB" id="408631at2759"/>
<evidence type="ECO:0000313" key="5">
    <source>
        <dbReference type="EMBL" id="EPE05584.1"/>
    </source>
</evidence>
<evidence type="ECO:0000256" key="1">
    <source>
        <dbReference type="ARBA" id="ARBA00005964"/>
    </source>
</evidence>
<reference evidence="5 6" key="1">
    <citation type="journal article" date="2013" name="BMC Genomics">
        <title>The genome and transcriptome of the pine saprophyte Ophiostoma piceae, and a comparison with the bark beetle-associated pine pathogen Grosmannia clavigera.</title>
        <authorList>
            <person name="Haridas S."/>
            <person name="Wang Y."/>
            <person name="Lim L."/>
            <person name="Massoumi Alamouti S."/>
            <person name="Jackman S."/>
            <person name="Docking R."/>
            <person name="Robertson G."/>
            <person name="Birol I."/>
            <person name="Bohlmann J."/>
            <person name="Breuil C."/>
        </authorList>
    </citation>
    <scope>NUCLEOTIDE SEQUENCE [LARGE SCALE GENOMIC DNA]</scope>
    <source>
        <strain evidence="5 6">UAMH 11346</strain>
    </source>
</reference>
<evidence type="ECO:0000256" key="3">
    <source>
        <dbReference type="RuleBase" id="RU361235"/>
    </source>
</evidence>
<dbReference type="InterPro" id="IPR002018">
    <property type="entry name" value="CarbesteraseB"/>
</dbReference>
<evidence type="ECO:0000313" key="6">
    <source>
        <dbReference type="Proteomes" id="UP000016923"/>
    </source>
</evidence>
<dbReference type="InterPro" id="IPR029058">
    <property type="entry name" value="AB_hydrolase_fold"/>
</dbReference>
<dbReference type="PROSITE" id="PS00941">
    <property type="entry name" value="CARBOXYLESTERASE_B_2"/>
    <property type="match status" value="1"/>
</dbReference>
<sequence length="608" mass="64155">MGFIRSVVSAWAACSLGLASTTQGRHGSGESPTAPTIAVKNGSYTGISSPAYNQEFFLGMPYAQNASRFRQAVPLNSTWTGTHAATAYPPHCIGYGGDDDGYTLSEDCLYLNVVRPAGVAADAKLPVAVWIHGGGLYMGGSADKRYNLSFIVENSVQQGTPIIGVSLNYRLSAFGFISGKHALDAGLANIGFHDQRLALRWINENIAAFGGSPDKVSIWGESSGAESVSAQVLAYNGRDDGLFRGAMAESGFGGVLSRNPGNLNATAQNQAAFDDLVNRTSCAPTAGTAAAIDCLRAVAFEEINDVLTADAGTNPFVWTPAIDGDFIADYPYNQLRDGRFVQVPILIGSNSDEGTAKGSSIGANNTGGVSTDEEFRASIIEQFGLDGVLSSTTFPGSAASTPDEAAQLVDELMVLYPNIQAIGVPGLEKLPVIVAGDAVANSSGLQFRRASSLYGDNWMHYYRRRASLAWSAHGLPSWSYRFDVLVNGVSAQLGATHFEEVAFVFNNINGLGYATNPFANKSSSFTELSKTMSKAWINFVTAQDPNGKGKASLNLPGGATWPVYNATSGGGVGHNVVWQAGSSYIEPDTYRAEAIGWMINHGLDVFGS</sequence>
<dbReference type="ESTHER" id="ophp1-s3bwe3">
    <property type="family name" value="Fungal_carboxylesterase_lipase"/>
</dbReference>
<evidence type="ECO:0000259" key="4">
    <source>
        <dbReference type="Pfam" id="PF00135"/>
    </source>
</evidence>
<dbReference type="HOGENOM" id="CLU_006586_10_6_1"/>
<keyword evidence="6" id="KW-1185">Reference proteome</keyword>
<dbReference type="InterPro" id="IPR050309">
    <property type="entry name" value="Type-B_Carboxylest/Lipase"/>
</dbReference>
<feature type="chain" id="PRO_5005146278" description="Carboxylic ester hydrolase" evidence="3">
    <location>
        <begin position="25"/>
        <end position="608"/>
    </location>
</feature>
<dbReference type="AlphaFoldDB" id="S3BWE3"/>
<dbReference type="EC" id="3.1.1.-" evidence="3"/>
<dbReference type="OMA" id="STMHAPR"/>
<name>S3BWE3_OPHP1</name>
<feature type="domain" description="Carboxylesterase type B" evidence="4">
    <location>
        <begin position="35"/>
        <end position="566"/>
    </location>
</feature>
<dbReference type="Gene3D" id="3.40.50.1820">
    <property type="entry name" value="alpha/beta hydrolase"/>
    <property type="match status" value="1"/>
</dbReference>
<dbReference type="GO" id="GO:0016787">
    <property type="term" value="F:hydrolase activity"/>
    <property type="evidence" value="ECO:0007669"/>
    <property type="project" value="UniProtKB-KW"/>
</dbReference>
<dbReference type="Proteomes" id="UP000016923">
    <property type="component" value="Unassembled WGS sequence"/>
</dbReference>
<dbReference type="STRING" id="1262450.S3BWE3"/>
<keyword evidence="2 3" id="KW-0378">Hydrolase</keyword>
<accession>S3BWE3</accession>
<keyword evidence="3" id="KW-0732">Signal</keyword>
<comment type="similarity">
    <text evidence="1 3">Belongs to the type-B carboxylesterase/lipase family.</text>
</comment>
<dbReference type="EMBL" id="KE148156">
    <property type="protein sequence ID" value="EPE05584.1"/>
    <property type="molecule type" value="Genomic_DNA"/>
</dbReference>